<name>F4XLU6_9CYAN</name>
<evidence type="ECO:0000313" key="3">
    <source>
        <dbReference type="Proteomes" id="UP000003959"/>
    </source>
</evidence>
<evidence type="ECO:0000256" key="1">
    <source>
        <dbReference type="SAM" id="MobiDB-lite"/>
    </source>
</evidence>
<reference evidence="3" key="1">
    <citation type="journal article" date="2011" name="Proc. Natl. Acad. Sci. U.S.A.">
        <title>Genomic insights into the physiology and ecology of the marine filamentous cyanobacterium Lyngbya majuscula.</title>
        <authorList>
            <person name="Jones A.C."/>
            <person name="Monroe E.A."/>
            <person name="Podell S."/>
            <person name="Hess W.R."/>
            <person name="Klages S."/>
            <person name="Esquenazi E."/>
            <person name="Niessen S."/>
            <person name="Hoover H."/>
            <person name="Rothmann M."/>
            <person name="Lasken R.S."/>
            <person name="Yates J.R.III."/>
            <person name="Reinhardt R."/>
            <person name="Kube M."/>
            <person name="Burkart M.D."/>
            <person name="Allen E.E."/>
            <person name="Dorrestein P.C."/>
            <person name="Gerwick W.H."/>
            <person name="Gerwick L."/>
        </authorList>
    </citation>
    <scope>NUCLEOTIDE SEQUENCE [LARGE SCALE GENOMIC DNA]</scope>
    <source>
        <strain evidence="3">3L</strain>
    </source>
</reference>
<gene>
    <name evidence="2" type="ORF">LYNGBM3L_16060</name>
</gene>
<feature type="region of interest" description="Disordered" evidence="1">
    <location>
        <begin position="29"/>
        <end position="49"/>
    </location>
</feature>
<accession>F4XLU6</accession>
<organism evidence="2 3">
    <name type="scientific">Moorena producens 3L</name>
    <dbReference type="NCBI Taxonomy" id="489825"/>
    <lineage>
        <taxon>Bacteria</taxon>
        <taxon>Bacillati</taxon>
        <taxon>Cyanobacteriota</taxon>
        <taxon>Cyanophyceae</taxon>
        <taxon>Coleofasciculales</taxon>
        <taxon>Coleofasciculaceae</taxon>
        <taxon>Moorena</taxon>
    </lineage>
</organism>
<dbReference type="EMBL" id="GL890833">
    <property type="protein sequence ID" value="EGJ34441.1"/>
    <property type="molecule type" value="Genomic_DNA"/>
</dbReference>
<dbReference type="AlphaFoldDB" id="F4XLU6"/>
<evidence type="ECO:0000313" key="2">
    <source>
        <dbReference type="EMBL" id="EGJ34441.1"/>
    </source>
</evidence>
<dbReference type="Proteomes" id="UP000003959">
    <property type="component" value="Unassembled WGS sequence"/>
</dbReference>
<keyword evidence="3" id="KW-1185">Reference proteome</keyword>
<protein>
    <submittedName>
        <fullName evidence="2">Uncharacterized protein</fullName>
    </submittedName>
</protein>
<proteinExistence type="predicted"/>
<dbReference type="HOGENOM" id="CLU_3137791_0_0_3"/>
<sequence length="49" mass="5407">MNTIVEYTPHPSLFTHTLEVGWGKPNQLLHGEGNSKQGIGNKEKNICTS</sequence>